<dbReference type="InterPro" id="IPR000889">
    <property type="entry name" value="Glutathione_peroxidase"/>
</dbReference>
<dbReference type="SUPFAM" id="SSF52833">
    <property type="entry name" value="Thioredoxin-like"/>
    <property type="match status" value="1"/>
</dbReference>
<protein>
    <recommendedName>
        <fullName evidence="8">Glutathione peroxidase</fullName>
    </recommendedName>
</protein>
<evidence type="ECO:0000256" key="1">
    <source>
        <dbReference type="ARBA" id="ARBA00006926"/>
    </source>
</evidence>
<evidence type="ECO:0000313" key="10">
    <source>
        <dbReference type="Proteomes" id="UP001174936"/>
    </source>
</evidence>
<dbReference type="FunFam" id="3.40.30.10:FF:000010">
    <property type="entry name" value="Glutathione peroxidase"/>
    <property type="match status" value="1"/>
</dbReference>
<comment type="catalytic activity">
    <reaction evidence="6">
        <text>a hydroperoxide + [thioredoxin]-dithiol = an alcohol + [thioredoxin]-disulfide + H2O</text>
        <dbReference type="Rhea" id="RHEA:62620"/>
        <dbReference type="Rhea" id="RHEA-COMP:10698"/>
        <dbReference type="Rhea" id="RHEA-COMP:10700"/>
        <dbReference type="ChEBI" id="CHEBI:15377"/>
        <dbReference type="ChEBI" id="CHEBI:29950"/>
        <dbReference type="ChEBI" id="CHEBI:30879"/>
        <dbReference type="ChEBI" id="CHEBI:35924"/>
        <dbReference type="ChEBI" id="CHEBI:50058"/>
        <dbReference type="EC" id="1.11.1.24"/>
    </reaction>
</comment>
<keyword evidence="2 8" id="KW-0575">Peroxidase</keyword>
<dbReference type="PROSITE" id="PS00763">
    <property type="entry name" value="GLUTATHIONE_PEROXID_2"/>
    <property type="match status" value="1"/>
</dbReference>
<feature type="active site" evidence="7">
    <location>
        <position position="39"/>
    </location>
</feature>
<dbReference type="PIRSF" id="PIRSF000303">
    <property type="entry name" value="Glutathion_perox"/>
    <property type="match status" value="1"/>
</dbReference>
<dbReference type="InterPro" id="IPR036249">
    <property type="entry name" value="Thioredoxin-like_sf"/>
</dbReference>
<gene>
    <name evidence="9" type="ORF">B0T16DRAFT_323328</name>
</gene>
<dbReference type="InterPro" id="IPR029760">
    <property type="entry name" value="GPX_CS"/>
</dbReference>
<evidence type="ECO:0000256" key="8">
    <source>
        <dbReference type="RuleBase" id="RU000499"/>
    </source>
</evidence>
<dbReference type="GO" id="GO:0034599">
    <property type="term" value="P:cellular response to oxidative stress"/>
    <property type="evidence" value="ECO:0007669"/>
    <property type="project" value="TreeGrafter"/>
</dbReference>
<dbReference type="EMBL" id="JAULSV010000002">
    <property type="protein sequence ID" value="KAK0652047.1"/>
    <property type="molecule type" value="Genomic_DNA"/>
</dbReference>
<accession>A0AA39YI98</accession>
<evidence type="ECO:0000256" key="7">
    <source>
        <dbReference type="PIRSR" id="PIRSR000303-1"/>
    </source>
</evidence>
<dbReference type="GO" id="GO:0140824">
    <property type="term" value="F:thioredoxin-dependent peroxiredoxin activity"/>
    <property type="evidence" value="ECO:0007669"/>
    <property type="project" value="UniProtKB-EC"/>
</dbReference>
<dbReference type="Proteomes" id="UP001174936">
    <property type="component" value="Unassembled WGS sequence"/>
</dbReference>
<dbReference type="PROSITE" id="PS00460">
    <property type="entry name" value="GLUTATHIONE_PEROXID_1"/>
    <property type="match status" value="1"/>
</dbReference>
<evidence type="ECO:0000256" key="6">
    <source>
        <dbReference type="ARBA" id="ARBA00049091"/>
    </source>
</evidence>
<organism evidence="9 10">
    <name type="scientific">Cercophora newfieldiana</name>
    <dbReference type="NCBI Taxonomy" id="92897"/>
    <lineage>
        <taxon>Eukaryota</taxon>
        <taxon>Fungi</taxon>
        <taxon>Dikarya</taxon>
        <taxon>Ascomycota</taxon>
        <taxon>Pezizomycotina</taxon>
        <taxon>Sordariomycetes</taxon>
        <taxon>Sordariomycetidae</taxon>
        <taxon>Sordariales</taxon>
        <taxon>Lasiosphaeriaceae</taxon>
        <taxon>Cercophora</taxon>
    </lineage>
</organism>
<reference evidence="9" key="1">
    <citation type="submission" date="2023-06" db="EMBL/GenBank/DDBJ databases">
        <title>Genome-scale phylogeny and comparative genomics of the fungal order Sordariales.</title>
        <authorList>
            <consortium name="Lawrence Berkeley National Laboratory"/>
            <person name="Hensen N."/>
            <person name="Bonometti L."/>
            <person name="Westerberg I."/>
            <person name="Brannstrom I.O."/>
            <person name="Guillou S."/>
            <person name="Cros-Aarteil S."/>
            <person name="Calhoun S."/>
            <person name="Haridas S."/>
            <person name="Kuo A."/>
            <person name="Mondo S."/>
            <person name="Pangilinan J."/>
            <person name="Riley R."/>
            <person name="Labutti K."/>
            <person name="Andreopoulos B."/>
            <person name="Lipzen A."/>
            <person name="Chen C."/>
            <person name="Yanf M."/>
            <person name="Daum C."/>
            <person name="Ng V."/>
            <person name="Clum A."/>
            <person name="Steindorff A."/>
            <person name="Ohm R."/>
            <person name="Martin F."/>
            <person name="Silar P."/>
            <person name="Natvig D."/>
            <person name="Lalanne C."/>
            <person name="Gautier V."/>
            <person name="Ament-Velasquez S.L."/>
            <person name="Kruys A."/>
            <person name="Hutchinson M.I."/>
            <person name="Powell A.J."/>
            <person name="Barry K."/>
            <person name="Miller A.N."/>
            <person name="Grigoriev I.V."/>
            <person name="Debuchy R."/>
            <person name="Gladieux P."/>
            <person name="Thoren M.H."/>
            <person name="Johannesson H."/>
        </authorList>
    </citation>
    <scope>NUCLEOTIDE SEQUENCE</scope>
    <source>
        <strain evidence="9">SMH2532-1</strain>
    </source>
</reference>
<comment type="caution">
    <text evidence="9">The sequence shown here is derived from an EMBL/GenBank/DDBJ whole genome shotgun (WGS) entry which is preliminary data.</text>
</comment>
<dbReference type="Pfam" id="PF00255">
    <property type="entry name" value="GSHPx"/>
    <property type="match status" value="1"/>
</dbReference>
<dbReference type="PANTHER" id="PTHR11592:SF78">
    <property type="entry name" value="GLUTATHIONE PEROXIDASE"/>
    <property type="match status" value="1"/>
</dbReference>
<evidence type="ECO:0000256" key="3">
    <source>
        <dbReference type="ARBA" id="ARBA00022862"/>
    </source>
</evidence>
<keyword evidence="10" id="KW-1185">Reference proteome</keyword>
<dbReference type="PROSITE" id="PS51355">
    <property type="entry name" value="GLUTATHIONE_PEROXID_3"/>
    <property type="match status" value="1"/>
</dbReference>
<dbReference type="PRINTS" id="PR01011">
    <property type="entry name" value="GLUTPROXDASE"/>
</dbReference>
<evidence type="ECO:0000256" key="4">
    <source>
        <dbReference type="ARBA" id="ARBA00023002"/>
    </source>
</evidence>
<dbReference type="CDD" id="cd00340">
    <property type="entry name" value="GSH_Peroxidase"/>
    <property type="match status" value="1"/>
</dbReference>
<dbReference type="PANTHER" id="PTHR11592">
    <property type="entry name" value="GLUTATHIONE PEROXIDASE"/>
    <property type="match status" value="1"/>
</dbReference>
<evidence type="ECO:0000256" key="2">
    <source>
        <dbReference type="ARBA" id="ARBA00022559"/>
    </source>
</evidence>
<proteinExistence type="inferred from homology"/>
<keyword evidence="5" id="KW-0676">Redox-active center</keyword>
<comment type="similarity">
    <text evidence="1 8">Belongs to the glutathione peroxidase family.</text>
</comment>
<sequence>MASATTFYDFKPLDKKGAEVPLSKYKGKVVLIVNTASKCGFTPQFAGLEKLYNTIKQKYPDDFEILGFPCNQFGGQDPGSDEEIQQFCQINYGVTFPMLKKVDVNGANADPLWEWLKKEKPGIMGIERVKWNFEKYLLNRDGTVVGRWASTTKPESLESTILEELSK</sequence>
<evidence type="ECO:0000313" key="9">
    <source>
        <dbReference type="EMBL" id="KAK0652047.1"/>
    </source>
</evidence>
<dbReference type="InterPro" id="IPR029759">
    <property type="entry name" value="GPX_AS"/>
</dbReference>
<keyword evidence="4 8" id="KW-0560">Oxidoreductase</keyword>
<evidence type="ECO:0000256" key="5">
    <source>
        <dbReference type="ARBA" id="ARBA00023284"/>
    </source>
</evidence>
<dbReference type="Gene3D" id="3.40.30.10">
    <property type="entry name" value="Glutaredoxin"/>
    <property type="match status" value="1"/>
</dbReference>
<name>A0AA39YI98_9PEZI</name>
<keyword evidence="3" id="KW-0049">Antioxidant</keyword>
<dbReference type="AlphaFoldDB" id="A0AA39YI98"/>